<sequence>MQRRATAQIRIRALGPARMVLAVAVAQGGRASERLEIQQRGERIPFIELTDTYGTRLHEADIEAGEVDIDYEVAVEGLAPLPDSGDLEMLTFLRQSRYCESDVLHERAHQLFDGVEGHELLRAVRDWTATSIRYEHGSTSTEDGALAVLEAGRGACRDFAHVMIAMLRARDVPARYVSVYAPELNPMDFHAVVEAFVGGEWVVIDPTGLAPRHSFLRIATGRDAADAAFMTTIGGPIEMVSVVVTASVMDAPFDDHAEPLPLR</sequence>
<protein>
    <submittedName>
        <fullName evidence="2">Unannotated protein</fullName>
    </submittedName>
</protein>
<dbReference type="Gene3D" id="3.10.620.30">
    <property type="match status" value="1"/>
</dbReference>
<dbReference type="InterPro" id="IPR038765">
    <property type="entry name" value="Papain-like_cys_pep_sf"/>
</dbReference>
<organism evidence="2">
    <name type="scientific">freshwater metagenome</name>
    <dbReference type="NCBI Taxonomy" id="449393"/>
    <lineage>
        <taxon>unclassified sequences</taxon>
        <taxon>metagenomes</taxon>
        <taxon>ecological metagenomes</taxon>
    </lineage>
</organism>
<dbReference type="PANTHER" id="PTHR33490:SF12">
    <property type="entry name" value="BLL5557 PROTEIN"/>
    <property type="match status" value="1"/>
</dbReference>
<evidence type="ECO:0000259" key="1">
    <source>
        <dbReference type="SMART" id="SM00460"/>
    </source>
</evidence>
<accession>A0A6J6DH98</accession>
<dbReference type="Pfam" id="PF01841">
    <property type="entry name" value="Transglut_core"/>
    <property type="match status" value="1"/>
</dbReference>
<dbReference type="SUPFAM" id="SSF54001">
    <property type="entry name" value="Cysteine proteinases"/>
    <property type="match status" value="1"/>
</dbReference>
<feature type="domain" description="Transglutaminase-like" evidence="1">
    <location>
        <begin position="148"/>
        <end position="208"/>
    </location>
</feature>
<gene>
    <name evidence="2" type="ORF">UFOPK1591_00827</name>
</gene>
<dbReference type="SMART" id="SM00460">
    <property type="entry name" value="TGc"/>
    <property type="match status" value="1"/>
</dbReference>
<dbReference type="Gene3D" id="2.60.40.2250">
    <property type="match status" value="1"/>
</dbReference>
<name>A0A6J6DH98_9ZZZZ</name>
<reference evidence="2" key="1">
    <citation type="submission" date="2020-05" db="EMBL/GenBank/DDBJ databases">
        <authorList>
            <person name="Chiriac C."/>
            <person name="Salcher M."/>
            <person name="Ghai R."/>
            <person name="Kavagutti S V."/>
        </authorList>
    </citation>
    <scope>NUCLEOTIDE SEQUENCE</scope>
</reference>
<proteinExistence type="predicted"/>
<dbReference type="InterPro" id="IPR002931">
    <property type="entry name" value="Transglutaminase-like"/>
</dbReference>
<evidence type="ECO:0000313" key="2">
    <source>
        <dbReference type="EMBL" id="CAB4562475.1"/>
    </source>
</evidence>
<dbReference type="EMBL" id="CAEZTD010000056">
    <property type="protein sequence ID" value="CAB4562475.1"/>
    <property type="molecule type" value="Genomic_DNA"/>
</dbReference>
<dbReference type="PANTHER" id="PTHR33490">
    <property type="entry name" value="BLR5614 PROTEIN-RELATED"/>
    <property type="match status" value="1"/>
</dbReference>
<dbReference type="AlphaFoldDB" id="A0A6J6DH98"/>